<evidence type="ECO:0000256" key="1">
    <source>
        <dbReference type="SAM" id="MobiDB-lite"/>
    </source>
</evidence>
<reference evidence="3" key="2">
    <citation type="submission" date="2019-02" db="EMBL/GenBank/DDBJ databases">
        <authorList>
            <person name="Odamaki T."/>
        </authorList>
    </citation>
    <scope>NUCLEOTIDE SEQUENCE</scope>
    <source>
        <strain evidence="2">MCC10118</strain>
        <strain evidence="3">MCC10120</strain>
    </source>
</reference>
<dbReference type="EMBL" id="SHTH01000021">
    <property type="protein sequence ID" value="TCF67870.1"/>
    <property type="molecule type" value="Genomic_DNA"/>
</dbReference>
<reference evidence="4 5" key="1">
    <citation type="journal article" date="2018" name="Sci. Rep.">
        <title>Genomic diversity and distribution of Bifidobacterium longum subsp. longum across the human lifespan.</title>
        <authorList>
            <person name="Odamaki T."/>
            <person name="Bottacini F."/>
            <person name="Kato K."/>
            <person name="Mitsuyama E."/>
            <person name="Yoshida K."/>
            <person name="Horigome A."/>
            <person name="Xiao J.Z."/>
            <person name="van Sinderen D."/>
        </authorList>
    </citation>
    <scope>NUCLEOTIDE SEQUENCE [LARGE SCALE GENOMIC DNA]</scope>
    <source>
        <strain evidence="2 5">MCC10118</strain>
        <strain evidence="3 4">MCC10120</strain>
    </source>
</reference>
<name>A0A0S2MJV6_BIFLL</name>
<dbReference type="AlphaFoldDB" id="A0A0S2MJV6"/>
<accession>A0A0S2MJV6</accession>
<evidence type="ECO:0000313" key="3">
    <source>
        <dbReference type="EMBL" id="TCF93745.1"/>
    </source>
</evidence>
<dbReference type="EMBL" id="SHTU01000034">
    <property type="protein sequence ID" value="TCF93745.1"/>
    <property type="molecule type" value="Genomic_DNA"/>
</dbReference>
<protein>
    <submittedName>
        <fullName evidence="3">Uncharacterized protein</fullName>
    </submittedName>
</protein>
<organism evidence="3 4">
    <name type="scientific">Bifidobacterium longum subsp. longum</name>
    <dbReference type="NCBI Taxonomy" id="1679"/>
    <lineage>
        <taxon>Bacteria</taxon>
        <taxon>Bacillati</taxon>
        <taxon>Actinomycetota</taxon>
        <taxon>Actinomycetes</taxon>
        <taxon>Bifidobacteriales</taxon>
        <taxon>Bifidobacteriaceae</taxon>
        <taxon>Bifidobacterium</taxon>
    </lineage>
</organism>
<dbReference type="Proteomes" id="UP000291713">
    <property type="component" value="Unassembled WGS sequence"/>
</dbReference>
<comment type="caution">
    <text evidence="3">The sequence shown here is derived from an EMBL/GenBank/DDBJ whole genome shotgun (WGS) entry which is preliminary data.</text>
</comment>
<dbReference type="Proteomes" id="UP000293137">
    <property type="component" value="Unassembled WGS sequence"/>
</dbReference>
<evidence type="ECO:0000313" key="5">
    <source>
        <dbReference type="Proteomes" id="UP000293137"/>
    </source>
</evidence>
<proteinExistence type="predicted"/>
<sequence length="247" mass="27709">MLRPANPHIICVAYCHIMRFAIYVTVSDVLVTTSIDLCVYRARFCCPGSPFRLFLSNRDRNTLEKSPIRPYRTISAITHRRNSGLLDLHTLSAHGMVCPGSQKEAKITNRDNEIWPGSHVNRLPSPPGHRLRIDKMLQCLTGMRPYRDSNVSLEVEESSSTPQTGSMEESCNAPNHRAPCLVWRITASSGVDVAGQQRNLRCMMRPKTKKPGGGGRRVREKREEGFSYGVRKNLATGMNFIPLTSSI</sequence>
<gene>
    <name evidence="2" type="ORF">MCC10118_1764</name>
    <name evidence="3" type="ORF">MCC10120_1994</name>
</gene>
<evidence type="ECO:0000313" key="4">
    <source>
        <dbReference type="Proteomes" id="UP000291713"/>
    </source>
</evidence>
<feature type="compositionally biased region" description="Polar residues" evidence="1">
    <location>
        <begin position="161"/>
        <end position="172"/>
    </location>
</feature>
<feature type="region of interest" description="Disordered" evidence="1">
    <location>
        <begin position="151"/>
        <end position="172"/>
    </location>
</feature>
<evidence type="ECO:0000313" key="2">
    <source>
        <dbReference type="EMBL" id="TCF67870.1"/>
    </source>
</evidence>